<dbReference type="Gene3D" id="3.40.50.1110">
    <property type="entry name" value="SGNH hydrolase"/>
    <property type="match status" value="1"/>
</dbReference>
<dbReference type="AlphaFoldDB" id="A0A7W7GYT1"/>
<dbReference type="InterPro" id="IPR006311">
    <property type="entry name" value="TAT_signal"/>
</dbReference>
<evidence type="ECO:0000313" key="2">
    <source>
        <dbReference type="EMBL" id="MBB4740758.1"/>
    </source>
</evidence>
<dbReference type="PANTHER" id="PTHR43784:SF2">
    <property type="entry name" value="GDSL-LIKE LIPASE_ACYLHYDROLASE, PUTATIVE (AFU_ORTHOLOGUE AFUA_2G00820)-RELATED"/>
    <property type="match status" value="1"/>
</dbReference>
<dbReference type="CDD" id="cd01830">
    <property type="entry name" value="XynE_like"/>
    <property type="match status" value="1"/>
</dbReference>
<dbReference type="InterPro" id="IPR053140">
    <property type="entry name" value="GDSL_Rv0518-like"/>
</dbReference>
<dbReference type="PROSITE" id="PS51318">
    <property type="entry name" value="TAT"/>
    <property type="match status" value="1"/>
</dbReference>
<evidence type="ECO:0000259" key="1">
    <source>
        <dbReference type="Pfam" id="PF13472"/>
    </source>
</evidence>
<dbReference type="PANTHER" id="PTHR43784">
    <property type="entry name" value="GDSL-LIKE LIPASE/ACYLHYDROLASE, PUTATIVE (AFU_ORTHOLOGUE AFUA_2G00820)-RELATED"/>
    <property type="match status" value="1"/>
</dbReference>
<sequence length="435" mass="44831">MRRDLLPDLGRATTRRALIFGGAAAAALVATPGIAGPLLPARARQRWTGTWATANTATERGEKLLPADRTVRQVVHLSVGGVQPRLRLSNEFGATPVRLGEIWTGLRAGGPDSTAFQPATMRPVTFGGRAGVLLPAGGALVSDPVPGLTLPPGADLVITYHLPEATRIGTVSTHAYQRNRILPGNVAAVADPAGGKVSKRYLLLGGVSVRTAGPSAAVVAFGDSITCGASTTLGANHRWPDHLAARLRAAGLPLGVLNAGINGNRLLVGPDIPVPAGGGGSGAGAPGRAFPLSMGPAGLRRLDRDALDQPGARYLITLIGVNDIGHGTAAAPMIAGHLQLIARARQAGFTVIGGTLLPFGGSVADAPATRLARSTLNDWIRRSGEYDAVIDFDAAVRDGAYPERLWPGYDSGDHLHPNDAGMLAIASAVPLGWFR</sequence>
<proteinExistence type="predicted"/>
<name>A0A7W7GYT1_9ACTN</name>
<dbReference type="Pfam" id="PF13472">
    <property type="entry name" value="Lipase_GDSL_2"/>
    <property type="match status" value="1"/>
</dbReference>
<evidence type="ECO:0000313" key="3">
    <source>
        <dbReference type="Proteomes" id="UP000546162"/>
    </source>
</evidence>
<organism evidence="2 3">
    <name type="scientific">Actinoplanes octamycinicus</name>
    <dbReference type="NCBI Taxonomy" id="135948"/>
    <lineage>
        <taxon>Bacteria</taxon>
        <taxon>Bacillati</taxon>
        <taxon>Actinomycetota</taxon>
        <taxon>Actinomycetes</taxon>
        <taxon>Micromonosporales</taxon>
        <taxon>Micromonosporaceae</taxon>
        <taxon>Actinoplanes</taxon>
    </lineage>
</organism>
<accession>A0A7W7GYT1</accession>
<keyword evidence="3" id="KW-1185">Reference proteome</keyword>
<dbReference type="SUPFAM" id="SSF52266">
    <property type="entry name" value="SGNH hydrolase"/>
    <property type="match status" value="1"/>
</dbReference>
<comment type="caution">
    <text evidence="2">The sequence shown here is derived from an EMBL/GenBank/DDBJ whole genome shotgun (WGS) entry which is preliminary data.</text>
</comment>
<dbReference type="InterPro" id="IPR036514">
    <property type="entry name" value="SGNH_hydro_sf"/>
</dbReference>
<protein>
    <submittedName>
        <fullName evidence="2">Lysophospholipase L1-like esterase</fullName>
    </submittedName>
</protein>
<dbReference type="InterPro" id="IPR013830">
    <property type="entry name" value="SGNH_hydro"/>
</dbReference>
<gene>
    <name evidence="2" type="ORF">BJY16_004217</name>
</gene>
<dbReference type="EMBL" id="JACHNB010000001">
    <property type="protein sequence ID" value="MBB4740758.1"/>
    <property type="molecule type" value="Genomic_DNA"/>
</dbReference>
<feature type="domain" description="SGNH hydrolase-type esterase" evidence="1">
    <location>
        <begin position="220"/>
        <end position="422"/>
    </location>
</feature>
<dbReference type="RefSeq" id="WP_239177862.1">
    <property type="nucleotide sequence ID" value="NZ_BAABFG010000005.1"/>
</dbReference>
<dbReference type="Proteomes" id="UP000546162">
    <property type="component" value="Unassembled WGS sequence"/>
</dbReference>
<reference evidence="2 3" key="1">
    <citation type="submission" date="2020-08" db="EMBL/GenBank/DDBJ databases">
        <title>Sequencing the genomes of 1000 actinobacteria strains.</title>
        <authorList>
            <person name="Klenk H.-P."/>
        </authorList>
    </citation>
    <scope>NUCLEOTIDE SEQUENCE [LARGE SCALE GENOMIC DNA]</scope>
    <source>
        <strain evidence="2 3">DSM 45809</strain>
    </source>
</reference>